<reference evidence="2" key="1">
    <citation type="journal article" date="2021" name="Proc. Natl. Acad. Sci. U.S.A.">
        <title>A Catalog of Tens of Thousands of Viruses from Human Metagenomes Reveals Hidden Associations with Chronic Diseases.</title>
        <authorList>
            <person name="Tisza M.J."/>
            <person name="Buck C.B."/>
        </authorList>
    </citation>
    <scope>NUCLEOTIDE SEQUENCE</scope>
    <source>
        <strain evidence="2">Ctr0N4</strain>
    </source>
</reference>
<evidence type="ECO:0000256" key="1">
    <source>
        <dbReference type="SAM" id="MobiDB-lite"/>
    </source>
</evidence>
<feature type="region of interest" description="Disordered" evidence="1">
    <location>
        <begin position="21"/>
        <end position="70"/>
    </location>
</feature>
<accession>A0A8S5M0K0</accession>
<dbReference type="EMBL" id="BK014786">
    <property type="protein sequence ID" value="DAD75603.1"/>
    <property type="molecule type" value="Genomic_DNA"/>
</dbReference>
<feature type="compositionally biased region" description="Basic and acidic residues" evidence="1">
    <location>
        <begin position="30"/>
        <end position="54"/>
    </location>
</feature>
<proteinExistence type="predicted"/>
<evidence type="ECO:0000313" key="2">
    <source>
        <dbReference type="EMBL" id="DAD75603.1"/>
    </source>
</evidence>
<protein>
    <submittedName>
        <fullName evidence="2">Uncharacterized protein</fullName>
    </submittedName>
</protein>
<feature type="compositionally biased region" description="Low complexity" evidence="1">
    <location>
        <begin position="56"/>
        <end position="70"/>
    </location>
</feature>
<sequence>MKITVTFDSLDEFEAFKGTAVAAPQSAQKPAEEPEAPRAKKSAPKEEMPWKEASTEAETPKAAAAPAAPAVTEDFRVEVRKALAQLNKATGGNVAKELIKEFGCSKLTEVKLEDLPALMEKVKARNAE</sequence>
<name>A0A8S5M0K0_9CAUD</name>
<organism evidence="2">
    <name type="scientific">Siphoviridae sp. ctr0N4</name>
    <dbReference type="NCBI Taxonomy" id="2826473"/>
    <lineage>
        <taxon>Viruses</taxon>
        <taxon>Duplodnaviria</taxon>
        <taxon>Heunggongvirae</taxon>
        <taxon>Uroviricota</taxon>
        <taxon>Caudoviricetes</taxon>
    </lineage>
</organism>